<proteinExistence type="predicted"/>
<comment type="caution">
    <text evidence="1">The sequence shown here is derived from an EMBL/GenBank/DDBJ whole genome shotgun (WGS) entry which is preliminary data.</text>
</comment>
<organism evidence="1">
    <name type="scientific">marine sediment metagenome</name>
    <dbReference type="NCBI Taxonomy" id="412755"/>
    <lineage>
        <taxon>unclassified sequences</taxon>
        <taxon>metagenomes</taxon>
        <taxon>ecological metagenomes</taxon>
    </lineage>
</organism>
<dbReference type="EMBL" id="LAZR01002263">
    <property type="protein sequence ID" value="KKN32282.1"/>
    <property type="molecule type" value="Genomic_DNA"/>
</dbReference>
<reference evidence="1" key="1">
    <citation type="journal article" date="2015" name="Nature">
        <title>Complex archaea that bridge the gap between prokaryotes and eukaryotes.</title>
        <authorList>
            <person name="Spang A."/>
            <person name="Saw J.H."/>
            <person name="Jorgensen S.L."/>
            <person name="Zaremba-Niedzwiedzka K."/>
            <person name="Martijn J."/>
            <person name="Lind A.E."/>
            <person name="van Eijk R."/>
            <person name="Schleper C."/>
            <person name="Guy L."/>
            <person name="Ettema T.J."/>
        </authorList>
    </citation>
    <scope>NUCLEOTIDE SEQUENCE</scope>
</reference>
<name>A0A0F9Q5T0_9ZZZZ</name>
<dbReference type="AlphaFoldDB" id="A0A0F9Q5T0"/>
<gene>
    <name evidence="1" type="ORF">LCGC14_0815620</name>
</gene>
<sequence>MIWKAFLVKCSHCGHRNRPHNSPRMGIELVLTGEFDTCRNCNTEFSIITVPRRPIVIQVLSKLSEVPSVLVTLENYAGVAPMSVGY</sequence>
<protein>
    <submittedName>
        <fullName evidence="1">Uncharacterized protein</fullName>
    </submittedName>
</protein>
<accession>A0A0F9Q5T0</accession>
<evidence type="ECO:0000313" key="1">
    <source>
        <dbReference type="EMBL" id="KKN32282.1"/>
    </source>
</evidence>